<reference evidence="5" key="1">
    <citation type="submission" date="2015-12" db="EMBL/GenBank/DDBJ databases">
        <title>De novo transcriptome assembly of four potential Pierce s Disease insect vectors from Arizona vineyards.</title>
        <authorList>
            <person name="Tassone E.E."/>
        </authorList>
    </citation>
    <scope>NUCLEOTIDE SEQUENCE</scope>
</reference>
<dbReference type="GO" id="GO:0005737">
    <property type="term" value="C:cytoplasm"/>
    <property type="evidence" value="ECO:0007669"/>
    <property type="project" value="UniProtKB-SubCell"/>
</dbReference>
<dbReference type="GO" id="GO:0051879">
    <property type="term" value="F:Hsp90 protein binding"/>
    <property type="evidence" value="ECO:0007669"/>
    <property type="project" value="TreeGrafter"/>
</dbReference>
<dbReference type="Pfam" id="PF11701">
    <property type="entry name" value="UNC45-central"/>
    <property type="match status" value="1"/>
</dbReference>
<dbReference type="SMART" id="SM00185">
    <property type="entry name" value="ARM"/>
    <property type="match status" value="3"/>
</dbReference>
<dbReference type="InterPro" id="IPR016024">
    <property type="entry name" value="ARM-type_fold"/>
</dbReference>
<evidence type="ECO:0000259" key="4">
    <source>
        <dbReference type="Pfam" id="PF11701"/>
    </source>
</evidence>
<evidence type="ECO:0000256" key="1">
    <source>
        <dbReference type="ARBA" id="ARBA00004496"/>
    </source>
</evidence>
<keyword evidence="3" id="KW-0802">TPR repeat</keyword>
<name>A0A1B6DYT4_9HEMI</name>
<accession>A0A1B6DYT4</accession>
<proteinExistence type="predicted"/>
<organism evidence="5">
    <name type="scientific">Clastoptera arizonana</name>
    <name type="common">Arizona spittle bug</name>
    <dbReference type="NCBI Taxonomy" id="38151"/>
    <lineage>
        <taxon>Eukaryota</taxon>
        <taxon>Metazoa</taxon>
        <taxon>Ecdysozoa</taxon>
        <taxon>Arthropoda</taxon>
        <taxon>Hexapoda</taxon>
        <taxon>Insecta</taxon>
        <taxon>Pterygota</taxon>
        <taxon>Neoptera</taxon>
        <taxon>Paraneoptera</taxon>
        <taxon>Hemiptera</taxon>
        <taxon>Auchenorrhyncha</taxon>
        <taxon>Cercopoidea</taxon>
        <taxon>Clastopteridae</taxon>
        <taxon>Clastoptera</taxon>
    </lineage>
</organism>
<protein>
    <recommendedName>
        <fullName evidence="4">UNC-45/Cro1/She4 central domain-containing protein</fullName>
    </recommendedName>
</protein>
<feature type="domain" description="UNC-45/Cro1/She4 central" evidence="4">
    <location>
        <begin position="40"/>
        <end position="183"/>
    </location>
</feature>
<evidence type="ECO:0000313" key="5">
    <source>
        <dbReference type="EMBL" id="JAS30834.1"/>
    </source>
</evidence>
<dbReference type="AlphaFoldDB" id="A0A1B6DYT4"/>
<dbReference type="InterPro" id="IPR024660">
    <property type="entry name" value="UCS_central_dom"/>
</dbReference>
<dbReference type="SUPFAM" id="SSF48371">
    <property type="entry name" value="ARM repeat"/>
    <property type="match status" value="1"/>
</dbReference>
<dbReference type="InterPro" id="IPR011989">
    <property type="entry name" value="ARM-like"/>
</dbReference>
<comment type="subcellular location">
    <subcellularLocation>
        <location evidence="1">Cytoplasm</location>
    </subcellularLocation>
</comment>
<evidence type="ECO:0000256" key="3">
    <source>
        <dbReference type="ARBA" id="ARBA00022803"/>
    </source>
</evidence>
<dbReference type="EMBL" id="GEDC01006464">
    <property type="protein sequence ID" value="JAS30834.1"/>
    <property type="molecule type" value="Transcribed_RNA"/>
</dbReference>
<gene>
    <name evidence="5" type="ORF">g.28963</name>
</gene>
<dbReference type="InterPro" id="IPR000225">
    <property type="entry name" value="Armadillo"/>
</dbReference>
<dbReference type="PANTHER" id="PTHR45994">
    <property type="entry name" value="FI21225P1"/>
    <property type="match status" value="1"/>
</dbReference>
<sequence>MRNVHYHAINWAERLIEIRGLQRLLEVASELQEYKYESAMEITDSTKTITAVCLARIYENMYYDKARERYLEAVDDFIKGKLITPEIESKVRVVVALTCLLLGPLDVGNTIIARDGMLEMILVMANTEDILQQKVACECVIAAASKKDKIKAIISQGVDILKKLYQSKEDDIRVRALVGLCKLGSSGGTDASIRPFAEGANLKLAEACRRFLISPSKDQEMRRWAAEGLSYLTLDAEVKEKLIEDKPAIHALIELAKSGKQSAVYGIVTTFVNLCNAYEKQEVIPEMVELAKFAKHHIPEDHELDDPDFVLKRCIILANEGITSALITLSKTESHNTKELIARIFNAICGQQELRGIVVQQGGTKALLPMALEGTDKGKKQAAQALARIGITINPEVAFTGQRSIEVIRPLLSLLHPECNALESFESLMALCNLAGVNETVRNRIIKDSGVNKIESYLYEEHVMLRRAATQVITNLILSPDVVKMYEGDNDKTKFLFLLCGEEDEDTALAAAGALAMLTSVSKICCDKLFNVASWLQYFQEILSNPKAEMQHRGVVIVLNVIQSSKEAAEKIMSTELMELLMALSIINEEGKEKVKDIAGECLKSAENWKIIKKPGEEDEEEDDDD</sequence>
<evidence type="ECO:0000256" key="2">
    <source>
        <dbReference type="ARBA" id="ARBA00022490"/>
    </source>
</evidence>
<dbReference type="Gene3D" id="1.25.10.10">
    <property type="entry name" value="Leucine-rich Repeat Variant"/>
    <property type="match status" value="2"/>
</dbReference>
<keyword evidence="2" id="KW-0963">Cytoplasm</keyword>
<dbReference type="PANTHER" id="PTHR45994:SF1">
    <property type="entry name" value="FI21225P1"/>
    <property type="match status" value="1"/>
</dbReference>